<proteinExistence type="predicted"/>
<feature type="chain" id="PRO_5029640487" description="Peptidase inhibitor family I36" evidence="1">
    <location>
        <begin position="34"/>
        <end position="207"/>
    </location>
</feature>
<comment type="caution">
    <text evidence="2">The sequence shown here is derived from an EMBL/GenBank/DDBJ whole genome shotgun (WGS) entry which is preliminary data.</text>
</comment>
<organism evidence="2 3">
    <name type="scientific">Actinomadura macrotermitis</name>
    <dbReference type="NCBI Taxonomy" id="2585200"/>
    <lineage>
        <taxon>Bacteria</taxon>
        <taxon>Bacillati</taxon>
        <taxon>Actinomycetota</taxon>
        <taxon>Actinomycetes</taxon>
        <taxon>Streptosporangiales</taxon>
        <taxon>Thermomonosporaceae</taxon>
        <taxon>Actinomadura</taxon>
    </lineage>
</organism>
<accession>A0A7K0BRD7</accession>
<sequence>MKTTGFRTRSMLRSSATAVTLGIVAITAIPANAQTAPTPSRTPAAGPDRHCVVHPDNAQTCYSSFRRAMADATGGQITNAPDSGRAAATDAALDARINDLAKHASKAGTAARRPVVVGIEWSNRDARGSSWIIEFFDRCRRGYYFVRNLGGNWWNDRISSYKSYAGCRVNHYENQNARGSSTGWHYGYVSYIGNAMNDQTSSVMWSS</sequence>
<evidence type="ECO:0000313" key="2">
    <source>
        <dbReference type="EMBL" id="MQY03748.1"/>
    </source>
</evidence>
<keyword evidence="3" id="KW-1185">Reference proteome</keyword>
<dbReference type="Proteomes" id="UP000487268">
    <property type="component" value="Unassembled WGS sequence"/>
</dbReference>
<reference evidence="2 3" key="1">
    <citation type="submission" date="2019-10" db="EMBL/GenBank/DDBJ databases">
        <title>Actinomadura rubteroloni sp. nov. and Actinomadura macrotermitis sp. nov., isolated from the gut of fungus growing-termite Macrotermes natalensis.</title>
        <authorList>
            <person name="Benndorf R."/>
            <person name="Martin K."/>
            <person name="Kuefner M."/>
            <person name="De Beer W."/>
            <person name="Kaster A.-K."/>
            <person name="Vollmers J."/>
            <person name="Poulsen M."/>
            <person name="Beemelmanns C."/>
        </authorList>
    </citation>
    <scope>NUCLEOTIDE SEQUENCE [LARGE SCALE GENOMIC DNA]</scope>
    <source>
        <strain evidence="2 3">RB68</strain>
    </source>
</reference>
<gene>
    <name evidence="2" type="ORF">ACRB68_17930</name>
</gene>
<evidence type="ECO:0000313" key="3">
    <source>
        <dbReference type="Proteomes" id="UP000487268"/>
    </source>
</evidence>
<feature type="signal peptide" evidence="1">
    <location>
        <begin position="1"/>
        <end position="33"/>
    </location>
</feature>
<protein>
    <recommendedName>
        <fullName evidence="4">Peptidase inhibitor family I36</fullName>
    </recommendedName>
</protein>
<evidence type="ECO:0000256" key="1">
    <source>
        <dbReference type="SAM" id="SignalP"/>
    </source>
</evidence>
<keyword evidence="1" id="KW-0732">Signal</keyword>
<dbReference type="AlphaFoldDB" id="A0A7K0BRD7"/>
<dbReference type="EMBL" id="WEGH01000001">
    <property type="protein sequence ID" value="MQY03748.1"/>
    <property type="molecule type" value="Genomic_DNA"/>
</dbReference>
<dbReference type="Gene3D" id="2.60.20.10">
    <property type="entry name" value="Crystallins"/>
    <property type="match status" value="1"/>
</dbReference>
<name>A0A7K0BRD7_9ACTN</name>
<evidence type="ECO:0008006" key="4">
    <source>
        <dbReference type="Google" id="ProtNLM"/>
    </source>
</evidence>